<comment type="caution">
    <text evidence="2">The sequence shown here is derived from an EMBL/GenBank/DDBJ whole genome shotgun (WGS) entry which is preliminary data.</text>
</comment>
<dbReference type="PROSITE" id="PS51668">
    <property type="entry name" value="TSAA_2"/>
    <property type="match status" value="1"/>
</dbReference>
<proteinExistence type="predicted"/>
<feature type="domain" description="TsaA-like" evidence="1">
    <location>
        <begin position="1"/>
        <end position="54"/>
    </location>
</feature>
<name>A0A918STN0_9ACTN</name>
<dbReference type="AlphaFoldDB" id="A0A918STN0"/>
<evidence type="ECO:0000313" key="3">
    <source>
        <dbReference type="Proteomes" id="UP000644020"/>
    </source>
</evidence>
<reference evidence="2" key="1">
    <citation type="journal article" date="2014" name="Int. J. Syst. Evol. Microbiol.">
        <title>Complete genome sequence of Corynebacterium casei LMG S-19264T (=DSM 44701T), isolated from a smear-ripened cheese.</title>
        <authorList>
            <consortium name="US DOE Joint Genome Institute (JGI-PGF)"/>
            <person name="Walter F."/>
            <person name="Albersmeier A."/>
            <person name="Kalinowski J."/>
            <person name="Ruckert C."/>
        </authorList>
    </citation>
    <scope>NUCLEOTIDE SEQUENCE</scope>
    <source>
        <strain evidence="2">JCM 4518</strain>
    </source>
</reference>
<dbReference type="InterPro" id="IPR036413">
    <property type="entry name" value="YaeB-like_sf"/>
</dbReference>
<reference evidence="2" key="2">
    <citation type="submission" date="2020-09" db="EMBL/GenBank/DDBJ databases">
        <authorList>
            <person name="Sun Q."/>
            <person name="Ohkuma M."/>
        </authorList>
    </citation>
    <scope>NUCLEOTIDE SEQUENCE</scope>
    <source>
        <strain evidence="2">JCM 4518</strain>
    </source>
</reference>
<dbReference type="InterPro" id="IPR023370">
    <property type="entry name" value="TrmO-like_N"/>
</dbReference>
<gene>
    <name evidence="2" type="ORF">GCM10010305_11360</name>
</gene>
<protein>
    <recommendedName>
        <fullName evidence="1">TsaA-like domain-containing protein</fullName>
    </recommendedName>
</protein>
<sequence length="75" mass="8488">MHHNHRRPARLATSFPRLLGVEGLDLHVTDLDADEGTQVVDLVAVFREMLPRGPVAQPAWPGEMLADYWRDASER</sequence>
<accession>A0A918STN0</accession>
<evidence type="ECO:0000259" key="1">
    <source>
        <dbReference type="PROSITE" id="PS51668"/>
    </source>
</evidence>
<dbReference type="SUPFAM" id="SSF118196">
    <property type="entry name" value="YaeB-like"/>
    <property type="match status" value="1"/>
</dbReference>
<dbReference type="Proteomes" id="UP000644020">
    <property type="component" value="Unassembled WGS sequence"/>
</dbReference>
<evidence type="ECO:0000313" key="2">
    <source>
        <dbReference type="EMBL" id="GHA70649.1"/>
    </source>
</evidence>
<organism evidence="2 3">
    <name type="scientific">Streptomyces termitum</name>
    <dbReference type="NCBI Taxonomy" id="67368"/>
    <lineage>
        <taxon>Bacteria</taxon>
        <taxon>Bacillati</taxon>
        <taxon>Actinomycetota</taxon>
        <taxon>Actinomycetes</taxon>
        <taxon>Kitasatosporales</taxon>
        <taxon>Streptomycetaceae</taxon>
        <taxon>Streptomyces</taxon>
    </lineage>
</organism>
<keyword evidence="3" id="KW-1185">Reference proteome</keyword>
<dbReference type="EMBL" id="BMUL01000002">
    <property type="protein sequence ID" value="GHA70649.1"/>
    <property type="molecule type" value="Genomic_DNA"/>
</dbReference>